<dbReference type="EMBL" id="CM056743">
    <property type="protein sequence ID" value="KAJ8671561.1"/>
    <property type="molecule type" value="Genomic_DNA"/>
</dbReference>
<evidence type="ECO:0000313" key="1">
    <source>
        <dbReference type="EMBL" id="KAJ8671561.1"/>
    </source>
</evidence>
<sequence length="1150" mass="131504">MFPRELIGQNIVLYCSHTGIIRKKEESIETHLFSYCTNNTVLRAAVGAHGKAALEALLAAVGAPNKAAIKALSAAVGALRFRRNRYVLILLLANLSLRIGCKSMPLSTFNLPEEDIRIIISDRKFNDNHVYKFHQLVRHFTMFNPRETLYIDHPERVTPISETDKHIQLVHCCAGDCPKCSGGHWICFYYDGASIFIYDSLNSKKLYKNSERFLRALCPFFDEVPIYFPKVQSQPNLHDCGPFSMAFCTSLAFNEDPSRKYYIAEESRWHILRMFNEDCLMPFPTHEIGLRGNLSPIIPISRVMDNTAPRANVLPRCILYPHKIRGLPNPDAVSCYANSSLQSLLHCQNVRQRFMQDLQIDGFSIAVNEYRTNSHFDTKKLRSFAGKEYNETIQQDVPEFMMSLMNESRTLRSVFEHSLMTIRECQACGDVTLSRTENNLILLNSLPPNSKSWDLQSILSHNLNNWCETEIACHKPLDDGGENCSERRICHGLLREKVRLASNADVLIIQFQLFTAKGGFVSKIDQLFTHNLLDRPVKIDSYEYDGSNKINSVNTNEYWIDSMIVHHGATILRGHYTNILHNNGIGAVSQRDGFSGVTVNTGLVILDKDRRKIEPHSSTSLLTNPAEHSNSRAEFTRMTMSRFDKRRIDTISPISPSMSNSDHSSRLPLKRNFVPDASNSTQCPKKKISLHDFFSYTGPTRLQQPSTLISEKIPSKHAPYKHVNDGSAQRMFTNIDSSNVNDERSLPRDQNLNDRKATSNKKVRFMVPRDSISSLASNSSVPVSNFLTESSQNSQTTSPEILSKSNYTDHDQADIVDSRTLRKIRNHRYYLKNRKKISQSNHEYYESNKIKIMRKSMQKYMLQCSNYRTQLKLCSKKRKESLRIVNKIRRKTRTQKIRACKIKTAKKISKKYKNLRRRVTRYKKKFHRQVSNESGKIPNYGRKCKDNPPKTLYRVDFRKKTETLLSNRDKLINQVISTSDLACTVDNKIQIDSIITRCIHVRDNYIKQLKKTIKSTSTKAELAITELGDVPLDENVKFYVSILCGKSCPGSTTEPYFLDTAYNTDRFSRWQKTEIDMECDAIYGSEGIPCSSKVERNSINSSSDVVCKKRCTPALENWSEAIDDVFVMNDVGQVTNVLTAFSRPGKSSEY</sequence>
<protein>
    <submittedName>
        <fullName evidence="1">Uncharacterized protein</fullName>
    </submittedName>
</protein>
<name>A0ACC2NLR2_9HYME</name>
<comment type="caution">
    <text evidence="1">The sequence shown here is derived from an EMBL/GenBank/DDBJ whole genome shotgun (WGS) entry which is preliminary data.</text>
</comment>
<evidence type="ECO:0000313" key="2">
    <source>
        <dbReference type="Proteomes" id="UP001239111"/>
    </source>
</evidence>
<dbReference type="Proteomes" id="UP001239111">
    <property type="component" value="Chromosome 3"/>
</dbReference>
<proteinExistence type="predicted"/>
<accession>A0ACC2NLR2</accession>
<gene>
    <name evidence="1" type="ORF">QAD02_002820</name>
</gene>
<organism evidence="1 2">
    <name type="scientific">Eretmocerus hayati</name>
    <dbReference type="NCBI Taxonomy" id="131215"/>
    <lineage>
        <taxon>Eukaryota</taxon>
        <taxon>Metazoa</taxon>
        <taxon>Ecdysozoa</taxon>
        <taxon>Arthropoda</taxon>
        <taxon>Hexapoda</taxon>
        <taxon>Insecta</taxon>
        <taxon>Pterygota</taxon>
        <taxon>Neoptera</taxon>
        <taxon>Endopterygota</taxon>
        <taxon>Hymenoptera</taxon>
        <taxon>Apocrita</taxon>
        <taxon>Proctotrupomorpha</taxon>
        <taxon>Chalcidoidea</taxon>
        <taxon>Aphelinidae</taxon>
        <taxon>Aphelininae</taxon>
        <taxon>Eretmocerus</taxon>
    </lineage>
</organism>
<keyword evidence="2" id="KW-1185">Reference proteome</keyword>
<reference evidence="1" key="1">
    <citation type="submission" date="2023-04" db="EMBL/GenBank/DDBJ databases">
        <title>A chromosome-level genome assembly of the parasitoid wasp Eretmocerus hayati.</title>
        <authorList>
            <person name="Zhong Y."/>
            <person name="Liu S."/>
            <person name="Liu Y."/>
        </authorList>
    </citation>
    <scope>NUCLEOTIDE SEQUENCE</scope>
    <source>
        <strain evidence="1">ZJU_SS_LIU_2023</strain>
    </source>
</reference>